<dbReference type="SUPFAM" id="SSF48498">
    <property type="entry name" value="Tetracyclin repressor-like, C-terminal domain"/>
    <property type="match status" value="1"/>
</dbReference>
<dbReference type="AlphaFoldDB" id="A0A1V4ADC7"/>
<gene>
    <name evidence="6" type="ORF">B1H18_05260</name>
</gene>
<dbReference type="PANTHER" id="PTHR30055:SF234">
    <property type="entry name" value="HTH-TYPE TRANSCRIPTIONAL REGULATOR BETI"/>
    <property type="match status" value="1"/>
</dbReference>
<dbReference type="InterPro" id="IPR001647">
    <property type="entry name" value="HTH_TetR"/>
</dbReference>
<accession>A0A1V4ADC7</accession>
<dbReference type="Gene3D" id="1.10.357.10">
    <property type="entry name" value="Tetracycline Repressor, domain 2"/>
    <property type="match status" value="1"/>
</dbReference>
<keyword evidence="3" id="KW-0804">Transcription</keyword>
<dbReference type="PANTHER" id="PTHR30055">
    <property type="entry name" value="HTH-TYPE TRANSCRIPTIONAL REGULATOR RUTR"/>
    <property type="match status" value="1"/>
</dbReference>
<evidence type="ECO:0000313" key="6">
    <source>
        <dbReference type="EMBL" id="OON81588.1"/>
    </source>
</evidence>
<sequence length="223" mass="24566">MTLDPRALRPRKQPRQHRAELTRQRILVAAARVFSDYGYAAGTTNRIAQQAHISIGSLYQYYPNKDAILVELLMRHLDEGAIVIGGPEGEDPGDSLVDVIRAHVRAAIANHHHDPHLLRVMFEQAPRSPELSKKIAEREREVVAYVQEWIEGSPQARVEDTYVAARLVVSTVGAVVHQLLAAPDAVDPARLENGLVTMLTSYLTADPRASHDRPPGRGADGDG</sequence>
<evidence type="ECO:0000256" key="3">
    <source>
        <dbReference type="ARBA" id="ARBA00023163"/>
    </source>
</evidence>
<comment type="caution">
    <text evidence="6">The sequence shown here is derived from an EMBL/GenBank/DDBJ whole genome shotgun (WGS) entry which is preliminary data.</text>
</comment>
<dbReference type="EMBL" id="MVFC01000003">
    <property type="protein sequence ID" value="OON81588.1"/>
    <property type="molecule type" value="Genomic_DNA"/>
</dbReference>
<evidence type="ECO:0000256" key="4">
    <source>
        <dbReference type="PROSITE-ProRule" id="PRU00335"/>
    </source>
</evidence>
<dbReference type="Pfam" id="PF17918">
    <property type="entry name" value="TetR_C_15"/>
    <property type="match status" value="1"/>
</dbReference>
<dbReference type="Proteomes" id="UP000190539">
    <property type="component" value="Unassembled WGS sequence"/>
</dbReference>
<evidence type="ECO:0000256" key="2">
    <source>
        <dbReference type="ARBA" id="ARBA00023125"/>
    </source>
</evidence>
<name>A0A1V4ADC7_9ACTN</name>
<feature type="DNA-binding region" description="H-T-H motif" evidence="4">
    <location>
        <begin position="43"/>
        <end position="62"/>
    </location>
</feature>
<dbReference type="OrthoDB" id="5242390at2"/>
<dbReference type="InterPro" id="IPR009057">
    <property type="entry name" value="Homeodomain-like_sf"/>
</dbReference>
<dbReference type="InterPro" id="IPR041669">
    <property type="entry name" value="TetR_C_15"/>
</dbReference>
<protein>
    <submittedName>
        <fullName evidence="6">TetR family transcriptional regulator</fullName>
    </submittedName>
</protein>
<dbReference type="InterPro" id="IPR050109">
    <property type="entry name" value="HTH-type_TetR-like_transc_reg"/>
</dbReference>
<organism evidence="6 7">
    <name type="scientific">Streptomyces tsukubensis</name>
    <dbReference type="NCBI Taxonomy" id="83656"/>
    <lineage>
        <taxon>Bacteria</taxon>
        <taxon>Bacillati</taxon>
        <taxon>Actinomycetota</taxon>
        <taxon>Actinomycetes</taxon>
        <taxon>Kitasatosporales</taxon>
        <taxon>Streptomycetaceae</taxon>
        <taxon>Streptomyces</taxon>
    </lineage>
</organism>
<dbReference type="Pfam" id="PF00440">
    <property type="entry name" value="TetR_N"/>
    <property type="match status" value="1"/>
</dbReference>
<dbReference type="SUPFAM" id="SSF46689">
    <property type="entry name" value="Homeodomain-like"/>
    <property type="match status" value="1"/>
</dbReference>
<reference evidence="6 7" key="1">
    <citation type="submission" date="2017-02" db="EMBL/GenBank/DDBJ databases">
        <title>Draft Genome Sequence of Streptomyces tsukubaensis F601, a Producer of the immunosuppressant tacrolimus FK506.</title>
        <authorList>
            <person name="Zong G."/>
            <person name="Zhong C."/>
            <person name="Fu J."/>
            <person name="Qin R."/>
            <person name="Cao G."/>
        </authorList>
    </citation>
    <scope>NUCLEOTIDE SEQUENCE [LARGE SCALE GENOMIC DNA]</scope>
    <source>
        <strain evidence="6 7">F601</strain>
    </source>
</reference>
<keyword evidence="1" id="KW-0805">Transcription regulation</keyword>
<feature type="domain" description="HTH tetR-type" evidence="5">
    <location>
        <begin position="20"/>
        <end position="80"/>
    </location>
</feature>
<dbReference type="InterPro" id="IPR036271">
    <property type="entry name" value="Tet_transcr_reg_TetR-rel_C_sf"/>
</dbReference>
<keyword evidence="2 4" id="KW-0238">DNA-binding</keyword>
<evidence type="ECO:0000313" key="7">
    <source>
        <dbReference type="Proteomes" id="UP000190539"/>
    </source>
</evidence>
<dbReference type="RefSeq" id="WP_077965273.1">
    <property type="nucleotide sequence ID" value="NZ_CP045178.1"/>
</dbReference>
<dbReference type="PROSITE" id="PS50977">
    <property type="entry name" value="HTH_TETR_2"/>
    <property type="match status" value="1"/>
</dbReference>
<evidence type="ECO:0000256" key="1">
    <source>
        <dbReference type="ARBA" id="ARBA00023015"/>
    </source>
</evidence>
<proteinExistence type="predicted"/>
<dbReference type="PRINTS" id="PR00455">
    <property type="entry name" value="HTHTETR"/>
</dbReference>
<dbReference type="GO" id="GO:0003700">
    <property type="term" value="F:DNA-binding transcription factor activity"/>
    <property type="evidence" value="ECO:0007669"/>
    <property type="project" value="TreeGrafter"/>
</dbReference>
<dbReference type="GO" id="GO:0000976">
    <property type="term" value="F:transcription cis-regulatory region binding"/>
    <property type="evidence" value="ECO:0007669"/>
    <property type="project" value="TreeGrafter"/>
</dbReference>
<keyword evidence="7" id="KW-1185">Reference proteome</keyword>
<dbReference type="STRING" id="83656.B1H18_05260"/>
<evidence type="ECO:0000259" key="5">
    <source>
        <dbReference type="PROSITE" id="PS50977"/>
    </source>
</evidence>